<reference evidence="6" key="1">
    <citation type="submission" date="2020-07" db="EMBL/GenBank/DDBJ databases">
        <title>Vallitalea pronyensis genome.</title>
        <authorList>
            <person name="Postec A."/>
        </authorList>
    </citation>
    <scope>NUCLEOTIDE SEQUENCE</scope>
    <source>
        <strain evidence="6">FatNI3</strain>
    </source>
</reference>
<name>A0A8J8MIH6_9FIRM</name>
<gene>
    <name evidence="6" type="ORF">HZI73_08065</name>
</gene>
<sequence>MNKPNILIILADQQRYDTIGAAGYEHMITPNLDKLVEEGYLYKNAHTHNPVCMPARHDLLIGMPAGAHGYFANKGGSPIKDYGIPTLPGILSENGYRTAAIGKMHFSPVRMHHGYSEMHLMEEIPRRRQDDAYATYLKKQGLGAVQNIHGIRPLLYHTPQQAQVDEAHYETNWVKNRTIQWLNENGEHPFMLCVGYIKPHPPWDIPEDFQGLYKDKVLPKAIERSRSYPCDNEADPWYGDLDDEDKMRQIREAYYTSVTMVDESVGHIMEHLRSTGQLDNTLVIYTSDHGEMLQDKGYYSKSLPYDSSVRVPFIVRYPKSFPAGTLSEAFVDLTDILPTCLDVTGTDYPGDESRLYGGSLLKGKSDRNRETIISACGFLHKSRWVMCRHPRYKYVYQYNGGKEEMYDLVNDPGEVHNVIASMEGSEMHLALRKQVLDYEKEWGPEGAVVDDELVVLNHGPLDGHVRGKYHIWSNSQFQPFYEGEASDRGLRFADEVCHAVGGDVRTGVDTLDHEQWLEAFEEQFGVYGGGVSVKMDYGK</sequence>
<keyword evidence="2" id="KW-0479">Metal-binding</keyword>
<dbReference type="Pfam" id="PF00884">
    <property type="entry name" value="Sulfatase"/>
    <property type="match status" value="1"/>
</dbReference>
<keyword evidence="4" id="KW-0106">Calcium</keyword>
<dbReference type="Gene3D" id="3.40.720.10">
    <property type="entry name" value="Alkaline Phosphatase, subunit A"/>
    <property type="match status" value="1"/>
</dbReference>
<dbReference type="InterPro" id="IPR050738">
    <property type="entry name" value="Sulfatase"/>
</dbReference>
<dbReference type="KEGG" id="vpy:HZI73_08065"/>
<dbReference type="AlphaFoldDB" id="A0A8J8MIH6"/>
<dbReference type="PANTHER" id="PTHR42693">
    <property type="entry name" value="ARYLSULFATASE FAMILY MEMBER"/>
    <property type="match status" value="1"/>
</dbReference>
<evidence type="ECO:0000313" key="7">
    <source>
        <dbReference type="Proteomes" id="UP000683246"/>
    </source>
</evidence>
<evidence type="ECO:0000256" key="3">
    <source>
        <dbReference type="ARBA" id="ARBA00022801"/>
    </source>
</evidence>
<dbReference type="PROSITE" id="PS00149">
    <property type="entry name" value="SULFATASE_2"/>
    <property type="match status" value="1"/>
</dbReference>
<evidence type="ECO:0000259" key="5">
    <source>
        <dbReference type="Pfam" id="PF00884"/>
    </source>
</evidence>
<dbReference type="EMBL" id="CP058649">
    <property type="protein sequence ID" value="QUI22254.1"/>
    <property type="molecule type" value="Genomic_DNA"/>
</dbReference>
<comment type="similarity">
    <text evidence="1">Belongs to the sulfatase family.</text>
</comment>
<dbReference type="InterPro" id="IPR024607">
    <property type="entry name" value="Sulfatase_CS"/>
</dbReference>
<protein>
    <submittedName>
        <fullName evidence="6">Sulfatase-like hydrolase/transferase</fullName>
    </submittedName>
</protein>
<dbReference type="PANTHER" id="PTHR42693:SF53">
    <property type="entry name" value="ENDO-4-O-SULFATASE"/>
    <property type="match status" value="1"/>
</dbReference>
<dbReference type="GO" id="GO:0046872">
    <property type="term" value="F:metal ion binding"/>
    <property type="evidence" value="ECO:0007669"/>
    <property type="project" value="UniProtKB-KW"/>
</dbReference>
<evidence type="ECO:0000256" key="1">
    <source>
        <dbReference type="ARBA" id="ARBA00008779"/>
    </source>
</evidence>
<keyword evidence="7" id="KW-1185">Reference proteome</keyword>
<dbReference type="GO" id="GO:0004065">
    <property type="term" value="F:arylsulfatase activity"/>
    <property type="evidence" value="ECO:0007669"/>
    <property type="project" value="TreeGrafter"/>
</dbReference>
<dbReference type="Proteomes" id="UP000683246">
    <property type="component" value="Chromosome"/>
</dbReference>
<evidence type="ECO:0000256" key="2">
    <source>
        <dbReference type="ARBA" id="ARBA00022723"/>
    </source>
</evidence>
<dbReference type="SUPFAM" id="SSF53649">
    <property type="entry name" value="Alkaline phosphatase-like"/>
    <property type="match status" value="1"/>
</dbReference>
<organism evidence="6 7">
    <name type="scientific">Vallitalea pronyensis</name>
    <dbReference type="NCBI Taxonomy" id="1348613"/>
    <lineage>
        <taxon>Bacteria</taxon>
        <taxon>Bacillati</taxon>
        <taxon>Bacillota</taxon>
        <taxon>Clostridia</taxon>
        <taxon>Lachnospirales</taxon>
        <taxon>Vallitaleaceae</taxon>
        <taxon>Vallitalea</taxon>
    </lineage>
</organism>
<accession>A0A8J8MIH6</accession>
<keyword evidence="3 6" id="KW-0378">Hydrolase</keyword>
<evidence type="ECO:0000313" key="6">
    <source>
        <dbReference type="EMBL" id="QUI22254.1"/>
    </source>
</evidence>
<feature type="domain" description="Sulfatase N-terminal" evidence="5">
    <location>
        <begin position="4"/>
        <end position="345"/>
    </location>
</feature>
<dbReference type="InterPro" id="IPR000917">
    <property type="entry name" value="Sulfatase_N"/>
</dbReference>
<dbReference type="InterPro" id="IPR017850">
    <property type="entry name" value="Alkaline_phosphatase_core_sf"/>
</dbReference>
<dbReference type="RefSeq" id="WP_212697737.1">
    <property type="nucleotide sequence ID" value="NZ_CP058649.1"/>
</dbReference>
<evidence type="ECO:0000256" key="4">
    <source>
        <dbReference type="ARBA" id="ARBA00022837"/>
    </source>
</evidence>
<proteinExistence type="inferred from homology"/>